<dbReference type="EMBL" id="RBIM01000005">
    <property type="protein sequence ID" value="RKQ96246.1"/>
    <property type="molecule type" value="Genomic_DNA"/>
</dbReference>
<accession>A0A495D3B4</accession>
<dbReference type="InterPro" id="IPR011664">
    <property type="entry name" value="Abi_system_AbiD/AbiF-like"/>
</dbReference>
<protein>
    <submittedName>
        <fullName evidence="1">Abi-like protein</fullName>
    </submittedName>
</protein>
<proteinExistence type="predicted"/>
<evidence type="ECO:0000313" key="1">
    <source>
        <dbReference type="EMBL" id="RKQ96246.1"/>
    </source>
</evidence>
<comment type="caution">
    <text evidence="1">The sequence shown here is derived from an EMBL/GenBank/DDBJ whole genome shotgun (WGS) entry which is preliminary data.</text>
</comment>
<dbReference type="Pfam" id="PF07751">
    <property type="entry name" value="Abi_2"/>
    <property type="match status" value="1"/>
</dbReference>
<organism evidence="1 2">
    <name type="scientific">Maricaulis maris</name>
    <dbReference type="NCBI Taxonomy" id="74318"/>
    <lineage>
        <taxon>Bacteria</taxon>
        <taxon>Pseudomonadati</taxon>
        <taxon>Pseudomonadota</taxon>
        <taxon>Alphaproteobacteria</taxon>
        <taxon>Maricaulales</taxon>
        <taxon>Maricaulaceae</taxon>
        <taxon>Maricaulis</taxon>
    </lineage>
</organism>
<dbReference type="AlphaFoldDB" id="A0A495D3B4"/>
<gene>
    <name evidence="1" type="ORF">C7435_2498</name>
</gene>
<reference evidence="1 2" key="1">
    <citation type="submission" date="2018-10" db="EMBL/GenBank/DDBJ databases">
        <title>Genomic Encyclopedia of Type Strains, Phase IV (KMG-IV): sequencing the most valuable type-strain genomes for metagenomic binning, comparative biology and taxonomic classification.</title>
        <authorList>
            <person name="Goeker M."/>
        </authorList>
    </citation>
    <scope>NUCLEOTIDE SEQUENCE [LARGE SCALE GENOMIC DNA]</scope>
    <source>
        <strain evidence="1 2">DSM 4734</strain>
    </source>
</reference>
<sequence length="221" mass="25341">MQHNFSCTRPTATAIQASLSASRLHKYLAAAKGDLPLAIRLYIWNSELSATFYSPIQIVEVAVRNAIAKRLRQRFGASWHSSPKFRNTLNNYQRTELTKAVSKETRQHRHNTTSEHIISALTLGFWTGLMSAQMDKQLWAGGIAMSFPHAPAQETRASIHQRLDSLRAFRNDVMHYRSIFDKSPRHQMQRLDNMLGYICEDSQFLLRHAHNLEAVISNKPR</sequence>
<name>A0A495D3B4_9PROT</name>
<dbReference type="Proteomes" id="UP000273675">
    <property type="component" value="Unassembled WGS sequence"/>
</dbReference>
<dbReference type="RefSeq" id="WP_121211858.1">
    <property type="nucleotide sequence ID" value="NZ_RBIM01000005.1"/>
</dbReference>
<evidence type="ECO:0000313" key="2">
    <source>
        <dbReference type="Proteomes" id="UP000273675"/>
    </source>
</evidence>
<dbReference type="OrthoDB" id="9813050at2"/>